<evidence type="ECO:0000256" key="1">
    <source>
        <dbReference type="SAM" id="MobiDB-lite"/>
    </source>
</evidence>
<evidence type="ECO:0000313" key="3">
    <source>
        <dbReference type="Proteomes" id="UP000244649"/>
    </source>
</evidence>
<dbReference type="Proteomes" id="UP000244649">
    <property type="component" value="Unassembled WGS sequence"/>
</dbReference>
<dbReference type="AlphaFoldDB" id="A0A2T7VMU0"/>
<organism evidence="2 3">
    <name type="scientific">Microbacterium testaceum</name>
    <name type="common">Aureobacterium testaceum</name>
    <name type="synonym">Brevibacterium testaceum</name>
    <dbReference type="NCBI Taxonomy" id="2033"/>
    <lineage>
        <taxon>Bacteria</taxon>
        <taxon>Bacillati</taxon>
        <taxon>Actinomycetota</taxon>
        <taxon>Actinomycetes</taxon>
        <taxon>Micrococcales</taxon>
        <taxon>Microbacteriaceae</taxon>
        <taxon>Microbacterium</taxon>
    </lineage>
</organism>
<evidence type="ECO:0000313" key="2">
    <source>
        <dbReference type="EMBL" id="PVE58707.1"/>
    </source>
</evidence>
<gene>
    <name evidence="2" type="ORF">DC432_16085</name>
</gene>
<evidence type="ECO:0008006" key="4">
    <source>
        <dbReference type="Google" id="ProtNLM"/>
    </source>
</evidence>
<comment type="caution">
    <text evidence="2">The sequence shown here is derived from an EMBL/GenBank/DDBJ whole genome shotgun (WGS) entry which is preliminary data.</text>
</comment>
<feature type="compositionally biased region" description="Basic residues" evidence="1">
    <location>
        <begin position="326"/>
        <end position="335"/>
    </location>
</feature>
<protein>
    <recommendedName>
        <fullName evidence="4">Replication-relaxation</fullName>
    </recommendedName>
</protein>
<proteinExistence type="predicted"/>
<accession>A0A2T7VMU0</accession>
<dbReference type="EMBL" id="QDFT01000101">
    <property type="protein sequence ID" value="PVE58707.1"/>
    <property type="molecule type" value="Genomic_DNA"/>
</dbReference>
<feature type="region of interest" description="Disordered" evidence="1">
    <location>
        <begin position="326"/>
        <end position="362"/>
    </location>
</feature>
<sequence length="362" mass="40320">MTTIDLEVIWTVASARLIKAESVQVARGWKRVEAAYKRLRRLENGGLVRAQRVVGVGQVWTVTKLGLRTLRANGFEARWTKGRTNEADAFPYVGPGDISLHNVAHTLALAHVRAQLLRGGYYDLRFGEEGSSPVAPAQLISEWTMKTSWEALTGPLRDGSRHEDRLVEANKVAAAYRQRVTEGRGTWEEAFISAPMLWVPAHPPVERNYRGESGPESSVEHGGSHLPDLVVSRLANQDRLNVNTAVEVELTYKKVSDYVRIFDAYSKRGGMYHRVVWLVPDESIERVMLKALEKLGKAAAQHVILPLNLDDVPILMSVDKRDQHRVERRTKRALPKSKVTGDFASPFRSAADRSASSGVSNG</sequence>
<reference evidence="2 3" key="1">
    <citation type="submission" date="2018-04" db="EMBL/GenBank/DDBJ databases">
        <authorList>
            <person name="Go L.Y."/>
            <person name="Mitchell J.A."/>
        </authorList>
    </citation>
    <scope>NUCLEOTIDE SEQUENCE [LARGE SCALE GENOMIC DNA]</scope>
    <source>
        <strain evidence="2 3">TPD7010</strain>
    </source>
</reference>
<name>A0A2T7VMU0_MICTE</name>